<feature type="domain" description="Alpha/beta hydrolase fold-3" evidence="2">
    <location>
        <begin position="78"/>
        <end position="278"/>
    </location>
</feature>
<dbReference type="InterPro" id="IPR050300">
    <property type="entry name" value="GDXG_lipolytic_enzyme"/>
</dbReference>
<dbReference type="InterPro" id="IPR029058">
    <property type="entry name" value="AB_hydrolase_fold"/>
</dbReference>
<dbReference type="EMBL" id="JBHMDG010000022">
    <property type="protein sequence ID" value="MFB9314613.1"/>
    <property type="molecule type" value="Genomic_DNA"/>
</dbReference>
<dbReference type="PANTHER" id="PTHR48081">
    <property type="entry name" value="AB HYDROLASE SUPERFAMILY PROTEIN C4A8.06C"/>
    <property type="match status" value="1"/>
</dbReference>
<dbReference type="Pfam" id="PF07859">
    <property type="entry name" value="Abhydrolase_3"/>
    <property type="match status" value="1"/>
</dbReference>
<dbReference type="PANTHER" id="PTHR48081:SF8">
    <property type="entry name" value="ALPHA_BETA HYDROLASE FOLD-3 DOMAIN-CONTAINING PROTEIN-RELATED"/>
    <property type="match status" value="1"/>
</dbReference>
<name>A0ABV5KCZ2_9ACTN</name>
<gene>
    <name evidence="3" type="ORF">ACFFRI_16265</name>
</gene>
<dbReference type="RefSeq" id="WP_211351233.1">
    <property type="nucleotide sequence ID" value="NZ_JBHMDG010000022.1"/>
</dbReference>
<reference evidence="3 4" key="1">
    <citation type="submission" date="2024-09" db="EMBL/GenBank/DDBJ databases">
        <authorList>
            <person name="Sun Q."/>
            <person name="Mori K."/>
        </authorList>
    </citation>
    <scope>NUCLEOTIDE SEQUENCE [LARGE SCALE GENOMIC DNA]</scope>
    <source>
        <strain evidence="3 4">JCM 9626</strain>
    </source>
</reference>
<proteinExistence type="predicted"/>
<dbReference type="GO" id="GO:0016787">
    <property type="term" value="F:hydrolase activity"/>
    <property type="evidence" value="ECO:0007669"/>
    <property type="project" value="UniProtKB-KW"/>
</dbReference>
<dbReference type="InterPro" id="IPR013094">
    <property type="entry name" value="AB_hydrolase_3"/>
</dbReference>
<evidence type="ECO:0000313" key="4">
    <source>
        <dbReference type="Proteomes" id="UP001589750"/>
    </source>
</evidence>
<protein>
    <submittedName>
        <fullName evidence="3">Alpha/beta hydrolase</fullName>
    </submittedName>
</protein>
<dbReference type="SUPFAM" id="SSF53474">
    <property type="entry name" value="alpha/beta-Hydrolases"/>
    <property type="match status" value="1"/>
</dbReference>
<keyword evidence="4" id="KW-1185">Reference proteome</keyword>
<evidence type="ECO:0000259" key="2">
    <source>
        <dbReference type="Pfam" id="PF07859"/>
    </source>
</evidence>
<accession>A0ABV5KCZ2</accession>
<sequence>MDPRDFPNLDPELAPVVASMAAPSPYALDHLAVSRTGLAELAAAIEVDQTGVVWEDVGRCRVYRPVGDRDPREPLAGLLYLHGGGFCLGSVALEHHTTVALCRDLGVVVVAVDYRLAPEHPYPAALEDCHAGLELLASLDGVRTDRLAVHGSSAGGGLAAALALLARDRGGPALCFQSLDAPALDDRLETPSMLAGPVPSWSLAEARRSWEHYLGGRAADRYAAPARAEDLAGLPPAYVVTCELDPLRDEGLTYALRLLAAGVSVELHSFPGTFHGVQIARGTAVVERMQRELVEVLRRRLG</sequence>
<comment type="caution">
    <text evidence="3">The sequence shown here is derived from an EMBL/GenBank/DDBJ whole genome shotgun (WGS) entry which is preliminary data.</text>
</comment>
<dbReference type="Proteomes" id="UP001589750">
    <property type="component" value="Unassembled WGS sequence"/>
</dbReference>
<evidence type="ECO:0000256" key="1">
    <source>
        <dbReference type="ARBA" id="ARBA00022801"/>
    </source>
</evidence>
<keyword evidence="1 3" id="KW-0378">Hydrolase</keyword>
<evidence type="ECO:0000313" key="3">
    <source>
        <dbReference type="EMBL" id="MFB9314613.1"/>
    </source>
</evidence>
<dbReference type="Gene3D" id="3.40.50.1820">
    <property type="entry name" value="alpha/beta hydrolase"/>
    <property type="match status" value="1"/>
</dbReference>
<organism evidence="3 4">
    <name type="scientific">Nocardioides plantarum</name>
    <dbReference type="NCBI Taxonomy" id="29299"/>
    <lineage>
        <taxon>Bacteria</taxon>
        <taxon>Bacillati</taxon>
        <taxon>Actinomycetota</taxon>
        <taxon>Actinomycetes</taxon>
        <taxon>Propionibacteriales</taxon>
        <taxon>Nocardioidaceae</taxon>
        <taxon>Nocardioides</taxon>
    </lineage>
</organism>